<evidence type="ECO:0000256" key="3">
    <source>
        <dbReference type="ARBA" id="ARBA00023002"/>
    </source>
</evidence>
<keyword evidence="3" id="KW-0560">Oxidoreductase</keyword>
<protein>
    <submittedName>
        <fullName evidence="4">(+)-neomenthol dehydrogenase</fullName>
    </submittedName>
</protein>
<dbReference type="InterPro" id="IPR036291">
    <property type="entry name" value="NAD(P)-bd_dom_sf"/>
</dbReference>
<reference evidence="4 5" key="1">
    <citation type="journal article" date="2018" name="Front. Plant Sci.">
        <title>Red Clover (Trifolium pratense) and Zigzag Clover (T. medium) - A Picture of Genomic Similarities and Differences.</title>
        <authorList>
            <person name="Dluhosova J."/>
            <person name="Istvanek J."/>
            <person name="Nedelnik J."/>
            <person name="Repkova J."/>
        </authorList>
    </citation>
    <scope>NUCLEOTIDE SEQUENCE [LARGE SCALE GENOMIC DNA]</scope>
    <source>
        <strain evidence="5">cv. 10/8</strain>
        <tissue evidence="4">Leaf</tissue>
    </source>
</reference>
<comment type="similarity">
    <text evidence="1">Belongs to the short-chain dehydrogenases/reductases (SDR) family.</text>
</comment>
<evidence type="ECO:0000256" key="2">
    <source>
        <dbReference type="ARBA" id="ARBA00022857"/>
    </source>
</evidence>
<proteinExistence type="inferred from homology"/>
<dbReference type="GO" id="GO:0016491">
    <property type="term" value="F:oxidoreductase activity"/>
    <property type="evidence" value="ECO:0007669"/>
    <property type="project" value="UniProtKB-KW"/>
</dbReference>
<evidence type="ECO:0000313" key="5">
    <source>
        <dbReference type="Proteomes" id="UP000265520"/>
    </source>
</evidence>
<evidence type="ECO:0000313" key="4">
    <source>
        <dbReference type="EMBL" id="MCI32966.1"/>
    </source>
</evidence>
<accession>A0A392RAT9</accession>
<dbReference type="GO" id="GO:0016020">
    <property type="term" value="C:membrane"/>
    <property type="evidence" value="ECO:0007669"/>
    <property type="project" value="TreeGrafter"/>
</dbReference>
<dbReference type="Gene3D" id="3.40.50.720">
    <property type="entry name" value="NAD(P)-binding Rossmann-like Domain"/>
    <property type="match status" value="1"/>
</dbReference>
<organism evidence="4 5">
    <name type="scientific">Trifolium medium</name>
    <dbReference type="NCBI Taxonomy" id="97028"/>
    <lineage>
        <taxon>Eukaryota</taxon>
        <taxon>Viridiplantae</taxon>
        <taxon>Streptophyta</taxon>
        <taxon>Embryophyta</taxon>
        <taxon>Tracheophyta</taxon>
        <taxon>Spermatophyta</taxon>
        <taxon>Magnoliopsida</taxon>
        <taxon>eudicotyledons</taxon>
        <taxon>Gunneridae</taxon>
        <taxon>Pentapetalae</taxon>
        <taxon>rosids</taxon>
        <taxon>fabids</taxon>
        <taxon>Fabales</taxon>
        <taxon>Fabaceae</taxon>
        <taxon>Papilionoideae</taxon>
        <taxon>50 kb inversion clade</taxon>
        <taxon>NPAAA clade</taxon>
        <taxon>Hologalegina</taxon>
        <taxon>IRL clade</taxon>
        <taxon>Trifolieae</taxon>
        <taxon>Trifolium</taxon>
    </lineage>
</organism>
<evidence type="ECO:0000256" key="1">
    <source>
        <dbReference type="ARBA" id="ARBA00006484"/>
    </source>
</evidence>
<dbReference type="EMBL" id="LXQA010200289">
    <property type="protein sequence ID" value="MCI32966.1"/>
    <property type="molecule type" value="Genomic_DNA"/>
</dbReference>
<dbReference type="Proteomes" id="UP000265520">
    <property type="component" value="Unassembled WGS sequence"/>
</dbReference>
<keyword evidence="2" id="KW-0521">NADP</keyword>
<dbReference type="SUPFAM" id="SSF51735">
    <property type="entry name" value="NAD(P)-binding Rossmann-fold domains"/>
    <property type="match status" value="1"/>
</dbReference>
<name>A0A392RAT9_9FABA</name>
<sequence length="50" mass="5313">CPGFVKTAMNQYTGFLSIDEGAECPVKLALLPDDGPSGLFFSKDGVISFE</sequence>
<dbReference type="PANTHER" id="PTHR43490">
    <property type="entry name" value="(+)-NEOMENTHOL DEHYDROGENASE"/>
    <property type="match status" value="1"/>
</dbReference>
<feature type="non-terminal residue" evidence="4">
    <location>
        <position position="1"/>
    </location>
</feature>
<comment type="caution">
    <text evidence="4">The sequence shown here is derived from an EMBL/GenBank/DDBJ whole genome shotgun (WGS) entry which is preliminary data.</text>
</comment>
<dbReference type="AlphaFoldDB" id="A0A392RAT9"/>
<keyword evidence="5" id="KW-1185">Reference proteome</keyword>
<dbReference type="PANTHER" id="PTHR43490:SF94">
    <property type="entry name" value="SHORT CHAIN DEHYDROGENASE_REDUCTASE"/>
    <property type="match status" value="1"/>
</dbReference>